<evidence type="ECO:0000313" key="5">
    <source>
        <dbReference type="Proteomes" id="UP000729733"/>
    </source>
</evidence>
<dbReference type="InterPro" id="IPR049996">
    <property type="entry name" value="Slr7037-like"/>
</dbReference>
<sequence length="1123" mass="126991">MSQPGAFNNAENNSVNSIHPRHLTEWRESSVDDKLTALNLLSLKGTEPKNHLFSFLPNSERRNDGRVRDKWLHRYAHTEAGGYWISGLDPHNNWQKWDVGRFKPDTPRIDAGGKPIKYESQPKSESHPTYFDVPNHIWDRVAKRYRIKRYRSPLSLRLADKIPPSSSGYSLTPTGQKRSLSDCLRGGVKPAPFLPPNLRSPVISEKEPRDDYCFWSWVVKHPEIPILLTEGEKKAACLLSLGFVAIALPGIWMGRVKNQETGIDYLHPDLMPMVSSGRKFIILFDNDEKPSTRHAVHLASIFTGKVIEAAGASCSIASLPEGSEKGVDDFVTANGKRALSLITKIVDRALALKDYLRKSRKKTWGLSKKYPANVTLDTRYLSDALRLPQQGLIALLSEMGTGKTELLAKLRREHPRARFLNVGHRVNLMKNLSERLSTQMYSEISQGQLAKALSLSITLDSLYKLQTQFNEYDCVFVDEACQNLAHLLHSKTCKEHRAEILEVLEYIIGKAKLVVLADAHMNDVTVDFFRAMRPEGEVPFIIKNEYKQGGREVFFYEDDNSSALVAKISIALMMGQKIMVVSDSKKFIKKLEAMMTVQVDEERSLFKPETGVNSQGDGKLRVWSIHADNSGSKENKAFIKDISTEVKAKNIDALLASPSLGTGVDLCQYHFDAVFGAFHAVSQSATECAQALHRYRHQVPLHIWVAPRPPFGYQETSAKKIKESMLQLNQMTAFLIRVDKESGQRGAEKDWALNAYCEIEANRNYSINNLREDLLTLLEEMAYKITIIESETDVKVKNKMVEAGRYLDTVHQLAVVNANDISSTEYLSRQASDYLEPEEIVECEKYRIKRDYGMEVTEELVKKDGQGHLISQFIALESMIANPSGKIVDPQTNKEYPAPPQIVADKDLKERDNLPLCMDWHNYSSKWLARYNLGLPKLVARLMSGEEICANDPDVEKIAEAAFNSRVHIKAILNLTIPENCKPMWVVGVLIGQLGIKTVSNKKGKRGEQVRYYCLAVEDATFAIEVLQYRISQRKEKAVKELEIQQKNREHQARMQTQYGIEPPPSPVDTPPHFEGIYTLGGDVDTEDNLVSKLNFELKNKLSRYLSILRGDDLGKKRLNSSF</sequence>
<dbReference type="PANTHER" id="PTHR34985">
    <property type="entry name" value="SLR0554 PROTEIN"/>
    <property type="match status" value="1"/>
</dbReference>
<dbReference type="CDD" id="cd01029">
    <property type="entry name" value="TOPRIM_primases"/>
    <property type="match status" value="1"/>
</dbReference>
<dbReference type="InterPro" id="IPR003450">
    <property type="entry name" value="Replication_origin-bd"/>
</dbReference>
<dbReference type="InterPro" id="IPR027417">
    <property type="entry name" value="P-loop_NTPase"/>
</dbReference>
<dbReference type="Proteomes" id="UP000729733">
    <property type="component" value="Unassembled WGS sequence"/>
</dbReference>
<gene>
    <name evidence="4" type="ORF">I4641_16255</name>
</gene>
<feature type="compositionally biased region" description="Basic and acidic residues" evidence="1">
    <location>
        <begin position="116"/>
        <end position="126"/>
    </location>
</feature>
<name>A0A964FIJ8_9CYAN</name>
<accession>A0A964FIJ8</accession>
<dbReference type="InterPro" id="IPR034154">
    <property type="entry name" value="TOPRIM_DnaG/twinkle"/>
</dbReference>
<dbReference type="EMBL" id="JADWDC010000046">
    <property type="protein sequence ID" value="MCC0178529.1"/>
    <property type="molecule type" value="Genomic_DNA"/>
</dbReference>
<dbReference type="SUPFAM" id="SSF52540">
    <property type="entry name" value="P-loop containing nucleoside triphosphate hydrolases"/>
    <property type="match status" value="1"/>
</dbReference>
<feature type="domain" description="DUF3854" evidence="3">
    <location>
        <begin position="214"/>
        <end position="337"/>
    </location>
</feature>
<organism evidence="4 5">
    <name type="scientific">Waterburya agarophytonicola KI4</name>
    <dbReference type="NCBI Taxonomy" id="2874699"/>
    <lineage>
        <taxon>Bacteria</taxon>
        <taxon>Bacillati</taxon>
        <taxon>Cyanobacteriota</taxon>
        <taxon>Cyanophyceae</taxon>
        <taxon>Pleurocapsales</taxon>
        <taxon>Hyellaceae</taxon>
        <taxon>Waterburya</taxon>
        <taxon>Waterburya agarophytonicola</taxon>
    </lineage>
</organism>
<evidence type="ECO:0000259" key="2">
    <source>
        <dbReference type="Pfam" id="PF02399"/>
    </source>
</evidence>
<dbReference type="GO" id="GO:0006260">
    <property type="term" value="P:DNA replication"/>
    <property type="evidence" value="ECO:0007669"/>
    <property type="project" value="InterPro"/>
</dbReference>
<dbReference type="Pfam" id="PF02399">
    <property type="entry name" value="Herpes_ori_bp"/>
    <property type="match status" value="1"/>
</dbReference>
<dbReference type="RefSeq" id="WP_229641627.1">
    <property type="nucleotide sequence ID" value="NZ_JADWDC010000046.1"/>
</dbReference>
<dbReference type="NCBIfam" id="NF042913">
    <property type="entry name" value="CyRepA1"/>
    <property type="match status" value="1"/>
</dbReference>
<feature type="domain" description="Replication origin-binding protein" evidence="2">
    <location>
        <begin position="398"/>
        <end position="548"/>
    </location>
</feature>
<dbReference type="AlphaFoldDB" id="A0A964FIJ8"/>
<dbReference type="Pfam" id="PF12965">
    <property type="entry name" value="DUF3854"/>
    <property type="match status" value="1"/>
</dbReference>
<protein>
    <submittedName>
        <fullName evidence="4">DUF3854 domain-containing protein</fullName>
    </submittedName>
</protein>
<evidence type="ECO:0000259" key="3">
    <source>
        <dbReference type="Pfam" id="PF12965"/>
    </source>
</evidence>
<dbReference type="GO" id="GO:0005524">
    <property type="term" value="F:ATP binding"/>
    <property type="evidence" value="ECO:0007669"/>
    <property type="project" value="InterPro"/>
</dbReference>
<keyword evidence="5" id="KW-1185">Reference proteome</keyword>
<proteinExistence type="predicted"/>
<comment type="caution">
    <text evidence="4">The sequence shown here is derived from an EMBL/GenBank/DDBJ whole genome shotgun (WGS) entry which is preliminary data.</text>
</comment>
<feature type="region of interest" description="Disordered" evidence="1">
    <location>
        <begin position="105"/>
        <end position="127"/>
    </location>
</feature>
<dbReference type="InterPro" id="IPR024385">
    <property type="entry name" value="DUF3854"/>
</dbReference>
<reference evidence="4" key="1">
    <citation type="journal article" date="2021" name="Antonie Van Leeuwenhoek">
        <title>Draft genome and description of Waterburya agarophytonicola gen. nov. sp. nov. (Pleurocapsales, Cyanobacteria): a seaweed symbiont.</title>
        <authorList>
            <person name="Bonthond G."/>
            <person name="Shalygin S."/>
            <person name="Bayer T."/>
            <person name="Weinberger F."/>
        </authorList>
    </citation>
    <scope>NUCLEOTIDE SEQUENCE</scope>
    <source>
        <strain evidence="4">KI4</strain>
    </source>
</reference>
<dbReference type="GO" id="GO:0003688">
    <property type="term" value="F:DNA replication origin binding"/>
    <property type="evidence" value="ECO:0007669"/>
    <property type="project" value="InterPro"/>
</dbReference>
<evidence type="ECO:0000256" key="1">
    <source>
        <dbReference type="SAM" id="MobiDB-lite"/>
    </source>
</evidence>
<evidence type="ECO:0000313" key="4">
    <source>
        <dbReference type="EMBL" id="MCC0178529.1"/>
    </source>
</evidence>
<dbReference type="PANTHER" id="PTHR34985:SF1">
    <property type="entry name" value="SLR0554 PROTEIN"/>
    <property type="match status" value="1"/>
</dbReference>